<comment type="subcellular location">
    <subcellularLocation>
        <location evidence="1">Cell membrane</location>
        <topology evidence="1">Multi-pass membrane protein</topology>
    </subcellularLocation>
</comment>
<feature type="transmembrane region" description="Helical" evidence="6">
    <location>
        <begin position="60"/>
        <end position="78"/>
    </location>
</feature>
<evidence type="ECO:0000256" key="3">
    <source>
        <dbReference type="ARBA" id="ARBA00022692"/>
    </source>
</evidence>
<dbReference type="PANTHER" id="PTHR33529">
    <property type="entry name" value="SLR0882 PROTEIN-RELATED"/>
    <property type="match status" value="1"/>
</dbReference>
<keyword evidence="4 6" id="KW-1133">Transmembrane helix</keyword>
<dbReference type="NCBIfam" id="TIGR04407">
    <property type="entry name" value="LptF_YjgP"/>
    <property type="match status" value="1"/>
</dbReference>
<dbReference type="PANTHER" id="PTHR33529:SF2">
    <property type="entry name" value="LIPOPOLYSACCHARIDE EXPORT SYSTEM PERMEASE PROTEIN LPTG"/>
    <property type="match status" value="1"/>
</dbReference>
<reference evidence="8" key="1">
    <citation type="journal article" date="2019" name="Int. J. Syst. Evol. Microbiol.">
        <title>The Global Catalogue of Microorganisms (GCM) 10K type strain sequencing project: providing services to taxonomists for standard genome sequencing and annotation.</title>
        <authorList>
            <consortium name="The Broad Institute Genomics Platform"/>
            <consortium name="The Broad Institute Genome Sequencing Center for Infectious Disease"/>
            <person name="Wu L."/>
            <person name="Ma J."/>
        </authorList>
    </citation>
    <scope>NUCLEOTIDE SEQUENCE [LARGE SCALE GENOMIC DNA]</scope>
    <source>
        <strain evidence="8">KCTC 62164</strain>
    </source>
</reference>
<organism evidence="7 8">
    <name type="scientific">Kordiimonas pumila</name>
    <dbReference type="NCBI Taxonomy" id="2161677"/>
    <lineage>
        <taxon>Bacteria</taxon>
        <taxon>Pseudomonadati</taxon>
        <taxon>Pseudomonadota</taxon>
        <taxon>Alphaproteobacteria</taxon>
        <taxon>Kordiimonadales</taxon>
        <taxon>Kordiimonadaceae</taxon>
        <taxon>Kordiimonas</taxon>
    </lineage>
</organism>
<dbReference type="RefSeq" id="WP_194211588.1">
    <property type="nucleotide sequence ID" value="NZ_CP061205.1"/>
</dbReference>
<evidence type="ECO:0000313" key="7">
    <source>
        <dbReference type="EMBL" id="MFC3051360.1"/>
    </source>
</evidence>
<dbReference type="Proteomes" id="UP001595444">
    <property type="component" value="Unassembled WGS sequence"/>
</dbReference>
<dbReference type="InterPro" id="IPR030922">
    <property type="entry name" value="LptF"/>
</dbReference>
<proteinExistence type="predicted"/>
<feature type="transmembrane region" description="Helical" evidence="6">
    <location>
        <begin position="104"/>
        <end position="122"/>
    </location>
</feature>
<evidence type="ECO:0000256" key="2">
    <source>
        <dbReference type="ARBA" id="ARBA00022475"/>
    </source>
</evidence>
<keyword evidence="5 6" id="KW-0472">Membrane</keyword>
<gene>
    <name evidence="7" type="primary">lptF</name>
    <name evidence="7" type="ORF">ACFOKA_05540</name>
</gene>
<protein>
    <submittedName>
        <fullName evidence="7">LPS export ABC transporter permease LptF</fullName>
    </submittedName>
</protein>
<feature type="transmembrane region" description="Helical" evidence="6">
    <location>
        <begin position="12"/>
        <end position="30"/>
    </location>
</feature>
<evidence type="ECO:0000256" key="5">
    <source>
        <dbReference type="ARBA" id="ARBA00023136"/>
    </source>
</evidence>
<feature type="transmembrane region" description="Helical" evidence="6">
    <location>
        <begin position="306"/>
        <end position="323"/>
    </location>
</feature>
<sequence>MFTKIDRYLLRQVMMPLLSTLGVAALLLILEKMLKLFDFVVNQGGPANIVFQMLANLTPHYLGLALPVGLLLGILLAFRKISLSSEFDAITSSGIGLMRLMRPLLLLAMFLAVINTILVGWVQPYSRYTYRGLVFDLRSGALGASIRVGEFIDLGDDITLLVEESHKKGAELHGIFMERRNERGSMAITAERGGFYATGDDQTILLRLYNGRLVDLNERQNKPRVLSFDRQDLKIHLPARDSFRERGGEELELTLPELYVERNNPLQSAEMRAAFNGNFHWRLMHSLSFFVIPFLAVPMGITNKRTGRGTGIVIGLSLLIVYNEFMEAMETAVHHGASPYSSIWLLFAGFAGLSFFFFHIAAFRAGGEPLALIDSIWGAISGPIKKLSKKIMGMDDL</sequence>
<name>A0ABV7D3Q4_9PROT</name>
<keyword evidence="3 6" id="KW-0812">Transmembrane</keyword>
<evidence type="ECO:0000256" key="1">
    <source>
        <dbReference type="ARBA" id="ARBA00004651"/>
    </source>
</evidence>
<feature type="transmembrane region" description="Helical" evidence="6">
    <location>
        <begin position="343"/>
        <end position="363"/>
    </location>
</feature>
<feature type="transmembrane region" description="Helical" evidence="6">
    <location>
        <begin position="279"/>
        <end position="299"/>
    </location>
</feature>
<evidence type="ECO:0000256" key="4">
    <source>
        <dbReference type="ARBA" id="ARBA00022989"/>
    </source>
</evidence>
<evidence type="ECO:0000313" key="8">
    <source>
        <dbReference type="Proteomes" id="UP001595444"/>
    </source>
</evidence>
<dbReference type="Pfam" id="PF03739">
    <property type="entry name" value="LptF_LptG"/>
    <property type="match status" value="1"/>
</dbReference>
<keyword evidence="8" id="KW-1185">Reference proteome</keyword>
<dbReference type="InterPro" id="IPR005495">
    <property type="entry name" value="LptG/LptF_permease"/>
</dbReference>
<keyword evidence="2" id="KW-1003">Cell membrane</keyword>
<accession>A0ABV7D3Q4</accession>
<comment type="caution">
    <text evidence="7">The sequence shown here is derived from an EMBL/GenBank/DDBJ whole genome shotgun (WGS) entry which is preliminary data.</text>
</comment>
<dbReference type="EMBL" id="JBHRSL010000002">
    <property type="protein sequence ID" value="MFC3051360.1"/>
    <property type="molecule type" value="Genomic_DNA"/>
</dbReference>
<evidence type="ECO:0000256" key="6">
    <source>
        <dbReference type="SAM" id="Phobius"/>
    </source>
</evidence>